<dbReference type="EMBL" id="QSSQ01000036">
    <property type="protein sequence ID" value="RGL97658.1"/>
    <property type="molecule type" value="Genomic_DNA"/>
</dbReference>
<organism evidence="1 2">
    <name type="scientific">Hungatella hathewayi</name>
    <dbReference type="NCBI Taxonomy" id="154046"/>
    <lineage>
        <taxon>Bacteria</taxon>
        <taxon>Bacillati</taxon>
        <taxon>Bacillota</taxon>
        <taxon>Clostridia</taxon>
        <taxon>Lachnospirales</taxon>
        <taxon>Lachnospiraceae</taxon>
        <taxon>Hungatella</taxon>
    </lineage>
</organism>
<dbReference type="RefSeq" id="WP_117624597.1">
    <property type="nucleotide sequence ID" value="NZ_CAUGFV010000015.1"/>
</dbReference>
<reference evidence="1 2" key="1">
    <citation type="submission" date="2018-08" db="EMBL/GenBank/DDBJ databases">
        <title>A genome reference for cultivated species of the human gut microbiota.</title>
        <authorList>
            <person name="Zou Y."/>
            <person name="Xue W."/>
            <person name="Luo G."/>
        </authorList>
    </citation>
    <scope>NUCLEOTIDE SEQUENCE [LARGE SCALE GENOMIC DNA]</scope>
    <source>
        <strain evidence="1 2">TF05-11AC</strain>
    </source>
</reference>
<proteinExistence type="predicted"/>
<dbReference type="Proteomes" id="UP000261257">
    <property type="component" value="Unassembled WGS sequence"/>
</dbReference>
<name>A0A3E4TYI6_9FIRM</name>
<evidence type="ECO:0000313" key="1">
    <source>
        <dbReference type="EMBL" id="RGL97658.1"/>
    </source>
</evidence>
<protein>
    <submittedName>
        <fullName evidence="1">Uncharacterized protein</fullName>
    </submittedName>
</protein>
<comment type="caution">
    <text evidence="1">The sequence shown here is derived from an EMBL/GenBank/DDBJ whole genome shotgun (WGS) entry which is preliminary data.</text>
</comment>
<dbReference type="AlphaFoldDB" id="A0A3E4TYI6"/>
<evidence type="ECO:0000313" key="2">
    <source>
        <dbReference type="Proteomes" id="UP000261257"/>
    </source>
</evidence>
<accession>A0A3E4TYI6</accession>
<sequence>MELFYCSRWWIKKKKAVDILTEEEAKSRHDTGKVYTAVITSDDKIAYVIDILKDYIILRYMDENINPYLIYEFHKVCENDIFLKGITYFGYEGEGEEFYIFNFSTDGTVSMERKDNISNTMEERVTTCDVSEQYGTFPEFGQYEDLLKIKPINPIAVIN</sequence>
<gene>
    <name evidence="1" type="ORF">DXC39_24970</name>
</gene>